<dbReference type="Proteomes" id="UP000712281">
    <property type="component" value="Unassembled WGS sequence"/>
</dbReference>
<dbReference type="EMBL" id="QGKW02001660">
    <property type="protein sequence ID" value="KAF2583481.1"/>
    <property type="molecule type" value="Genomic_DNA"/>
</dbReference>
<protein>
    <submittedName>
        <fullName evidence="1">Uncharacterized protein</fullName>
    </submittedName>
</protein>
<reference evidence="1" key="1">
    <citation type="submission" date="2019-12" db="EMBL/GenBank/DDBJ databases">
        <title>Genome sequencing and annotation of Brassica cretica.</title>
        <authorList>
            <person name="Studholme D.J."/>
            <person name="Sarris P.F."/>
        </authorList>
    </citation>
    <scope>NUCLEOTIDE SEQUENCE</scope>
    <source>
        <strain evidence="1">PFS-001/15</strain>
        <tissue evidence="1">Leaf</tissue>
    </source>
</reference>
<evidence type="ECO:0000313" key="2">
    <source>
        <dbReference type="Proteomes" id="UP000712281"/>
    </source>
</evidence>
<dbReference type="AlphaFoldDB" id="A0A3N6QBI7"/>
<organism evidence="1 2">
    <name type="scientific">Brassica cretica</name>
    <name type="common">Mustard</name>
    <dbReference type="NCBI Taxonomy" id="69181"/>
    <lineage>
        <taxon>Eukaryota</taxon>
        <taxon>Viridiplantae</taxon>
        <taxon>Streptophyta</taxon>
        <taxon>Embryophyta</taxon>
        <taxon>Tracheophyta</taxon>
        <taxon>Spermatophyta</taxon>
        <taxon>Magnoliopsida</taxon>
        <taxon>eudicotyledons</taxon>
        <taxon>Gunneridae</taxon>
        <taxon>Pentapetalae</taxon>
        <taxon>rosids</taxon>
        <taxon>malvids</taxon>
        <taxon>Brassicales</taxon>
        <taxon>Brassicaceae</taxon>
        <taxon>Brassiceae</taxon>
        <taxon>Brassica</taxon>
    </lineage>
</organism>
<comment type="caution">
    <text evidence="1">The sequence shown here is derived from an EMBL/GenBank/DDBJ whole genome shotgun (WGS) entry which is preliminary data.</text>
</comment>
<evidence type="ECO:0000313" key="1">
    <source>
        <dbReference type="EMBL" id="KAF2583481.1"/>
    </source>
</evidence>
<name>A0A3N6QBI7_BRACR</name>
<proteinExistence type="predicted"/>
<sequence>MYGEFNMWEDAKGASRRMNERGVEKTSCSFIEVNGVYLRFMTACIVLEDMWITSMKLQEVFSMLPSSLRRSMTACIVLEDMWMKQLKSLSGS</sequence>
<accession>A0A3N6QBI7</accession>
<gene>
    <name evidence="1" type="ORF">F2Q68_00006752</name>
</gene>